<organism evidence="1 2">
    <name type="scientific">Citrus sinensis</name>
    <name type="common">Sweet orange</name>
    <name type="synonym">Citrus aurantium var. sinensis</name>
    <dbReference type="NCBI Taxonomy" id="2711"/>
    <lineage>
        <taxon>Eukaryota</taxon>
        <taxon>Viridiplantae</taxon>
        <taxon>Streptophyta</taxon>
        <taxon>Embryophyta</taxon>
        <taxon>Tracheophyta</taxon>
        <taxon>Spermatophyta</taxon>
        <taxon>Magnoliopsida</taxon>
        <taxon>eudicotyledons</taxon>
        <taxon>Gunneridae</taxon>
        <taxon>Pentapetalae</taxon>
        <taxon>rosids</taxon>
        <taxon>malvids</taxon>
        <taxon>Sapindales</taxon>
        <taxon>Rutaceae</taxon>
        <taxon>Aurantioideae</taxon>
        <taxon>Citrus</taxon>
    </lineage>
</organism>
<evidence type="ECO:0000313" key="2">
    <source>
        <dbReference type="Proteomes" id="UP000829398"/>
    </source>
</evidence>
<reference evidence="2" key="1">
    <citation type="journal article" date="2023" name="Hortic. Res.">
        <title>A chromosome-level phased genome enabling allele-level studies in sweet orange: a case study on citrus Huanglongbing tolerance.</title>
        <authorList>
            <person name="Wu B."/>
            <person name="Yu Q."/>
            <person name="Deng Z."/>
            <person name="Duan Y."/>
            <person name="Luo F."/>
            <person name="Gmitter F. Jr."/>
        </authorList>
    </citation>
    <scope>NUCLEOTIDE SEQUENCE [LARGE SCALE GENOMIC DNA]</scope>
    <source>
        <strain evidence="2">cv. Valencia</strain>
    </source>
</reference>
<comment type="caution">
    <text evidence="1">The sequence shown here is derived from an EMBL/GenBank/DDBJ whole genome shotgun (WGS) entry which is preliminary data.</text>
</comment>
<proteinExistence type="predicted"/>
<dbReference type="EMBL" id="CM039176">
    <property type="protein sequence ID" value="KAH9710952.1"/>
    <property type="molecule type" value="Genomic_DNA"/>
</dbReference>
<dbReference type="Proteomes" id="UP000829398">
    <property type="component" value="Chromosome 7"/>
</dbReference>
<accession>A0ACB8IZP1</accession>
<keyword evidence="2" id="KW-1185">Reference proteome</keyword>
<protein>
    <submittedName>
        <fullName evidence="1">Nodulin-like domain-containing protein</fullName>
    </submittedName>
</protein>
<evidence type="ECO:0000313" key="1">
    <source>
        <dbReference type="EMBL" id="KAH9710952.1"/>
    </source>
</evidence>
<sequence>MGPFSFPTLPAAKWLGFVTAIWVQATCGNNYTFSNYSDALKSLMALTQLQLNNLSVAKDVGKAFGLLSGLASDRLPTSAILIIGSLEGLIGYGVQWLVVSEKIHPLPYWQMCIFLCMGGNSTTWMNTAVLVTCMRNFPKNRGPVSGILKGYVGLSTAIFTDICTALFSSKPSAFLLILAIVPAVICLTAVLFLRENQPASGPVEDRQETEFFRIFNVLAIAVAVYLLVFDITGNHGHVLSLYFAVGLIFLLALPLAVPLYVVLFKSKSNSDIEQPSREPLLTPQKSSTEKQEIVTAIVKVEDAERNRKPLIGEEHTVMQMLQTYDFWILFASFLCGVGTGMCVMNNMGQMGLALGFNDASIFVSLMSIWGFFGRIVSGLLSEYYMWKCGTPRPVWNAASQILMALGYIIMAMALPGSLHIGSILVGICYGVRLTITVPVASELFGVKYYGLLYNILILNLPLGSFLFSGLLAGYLYDAQATISVDGSNTCVGAHCYFLVFVIMAVACMLGFGLDILLAVRTKNIYSKSKVEKKFIGETEDSTSIKS</sequence>
<gene>
    <name evidence="1" type="ORF">KPL71_019594</name>
</gene>
<name>A0ACB8IZP1_CITSI</name>